<dbReference type="Pfam" id="PF13855">
    <property type="entry name" value="LRR_8"/>
    <property type="match status" value="1"/>
</dbReference>
<dbReference type="RefSeq" id="WP_205491309.1">
    <property type="nucleotide sequence ID" value="NZ_JAFHKI010000139.1"/>
</dbReference>
<dbReference type="SUPFAM" id="SSF52058">
    <property type="entry name" value="L domain-like"/>
    <property type="match status" value="1"/>
</dbReference>
<evidence type="ECO:0000259" key="7">
    <source>
        <dbReference type="PROSITE" id="PS52053"/>
    </source>
</evidence>
<accession>A0A9X0YAI6</accession>
<keyword evidence="6" id="KW-1035">Host cytoplasm</keyword>
<gene>
    <name evidence="8" type="ORF">JWR99_11620</name>
</gene>
<keyword evidence="5" id="KW-0843">Virulence</keyword>
<reference evidence="8 9" key="1">
    <citation type="journal article" date="2021" name="Int. J. Syst. Evol. Microbiol.">
        <title>Pseudomonas lactucae sp. nov., a pathogen causing bacterial rot of lettuce in Japan.</title>
        <authorList>
            <person name="Sawada H."/>
            <person name="Fujikawa T."/>
            <person name="Satou M."/>
        </authorList>
    </citation>
    <scope>NUCLEOTIDE SEQUENCE [LARGE SCALE GENOMIC DNA]</scope>
    <source>
        <strain evidence="8 9">MAFF 301381</strain>
    </source>
</reference>
<dbReference type="Gene3D" id="1.20.58.360">
    <property type="entry name" value="Shigella T3SS effector IpaH defines"/>
    <property type="match status" value="1"/>
</dbReference>
<evidence type="ECO:0000256" key="1">
    <source>
        <dbReference type="ARBA" id="ARBA00000900"/>
    </source>
</evidence>
<dbReference type="InterPro" id="IPR032675">
    <property type="entry name" value="LRR_dom_sf"/>
</dbReference>
<evidence type="ECO:0000256" key="6">
    <source>
        <dbReference type="PROSITE-ProRule" id="PRU01398"/>
    </source>
</evidence>
<name>A0A9X0YAI6_9PSED</name>
<sequence>MTPVEEGVFFNLVKRQAPPWLSGASSQLRGDLQQSLLASYPAKARAKELLDYLPSPEQFCTPLLTDALAHALGETLDIRGVVFQHVRSQSRLFGLHRVLIEPVERDLLAAAYENFELSETEPGNYHADSCLYLPAAVTGADNRILTIKPHEFAQLCRTLDLGRQYQTCLTQWLDTGPQADDLRQRCVTYSAQRFEVQTHEALGKGHISRDVHDMLIRLRRGESPVKLGDNEMQVTRITCAGVRVHGMFVIGPATAPAEGDRRCVLYLPDDPLHPLKEYVTYLDIEAALSRRLRDPAFRDWFTGLIALKDKSVFVEKVRTDLLEHTGSPLPSESRYMTFAGEPFAGDLFSEMYRQRVDRTLADARLLVVPTDDEDEKSRLRRLDTYKAIGLNLAMLGASFIPGVGEVMLGLAALDVLTSIYHGIDSWYQGEQEQATNYLFDTLENLLLMAAVSAVGAGVAKVYRAARRSAFLDGLWLIEGKGGRQQLWKPNVAPYRQPFTLPQWVKADGSYKGQDYVEIEGALYAVAPKEASTLWEIKSVGLRQGYRPLLQTNGVGAWLHDIELASQWSGLQRFRRLGYSIEDIPDETASKILAVSGIDDDRMLQSLVESTWPPALLEDTAWRFRIDARLERFIAQLATPDTAPMADPALQVQLLVSLEQWPADRAVRFFGERGESQALFAPEALAAQHQTIALTPAQLKQGGLYRVLLAGLNETQRASLLPKASRAPSEQARALAEVLATRARLGSRRQLFDWLYQRIEPQTGDVGRVLTQRYPDLPASVADELVRHADQSELTQLQQSAVPLRLDEEVRRYRQRIKGCRAFEGLYIGTSAGADTYRLVVDNMTHLVGWFNGLHLRIVEVSARGAIEVVAEAGPKLAPQLLEMRASPEGFQVFDANTDKISDLAERTSAHFFKALWQGLSPKRRKSLGRENDTEGTALAGDIIRTALLRRAYSAQGRQRDGGGVEAVSPMGLASAPRLDLLPLARAFPPVRPALPSALTRARWLYPRWSNEQLSEWLATLGADEVSVLRQLETLRLEYERLRATLLAWQTRDTWYEDAQGVRLKVATDAKAAALREIIRCWRKETPTRLTSDGVLFELKFEMRPLGDLPDLGAGFVHVGTLVMERVGCGADVDAFLRRFTKLRTLSLRGNSLVQIPAAVADMTRLQHLDLSENQIRLTPGSVNRLSGLTRLSVLNLDFNAQMDLAPTIAAMSRLEVLSLRATGISQWPAGTWGLSMLNILDLRDNRIAYIPEEVFSAPHSVNAGTYLQGNPLAQATLERMAAYRQVSGIGFGVMTPRLPTALGRFLVTREQCMAWLDRVPATDARGKRQLWDSLLAVPDASAFFEMIWHLRETADFSATYTYLRDRVWSVLHYVAEDAQLRQRVFRMSRFGNADVDQAVFQFSRIEMHTASNQALRSADDRGIPVEVTLIALLRGLFRLAAVERVALNDIGARASVEPLSQLRRLQISLAYRAGLADRLRLPLQPPDLNVDLQVDVSEAALDAAVVSVLRRE</sequence>
<evidence type="ECO:0000313" key="8">
    <source>
        <dbReference type="EMBL" id="MBN2976573.1"/>
    </source>
</evidence>
<comment type="catalytic activity">
    <reaction evidence="1">
        <text>S-ubiquitinyl-[E2 ubiquitin-conjugating enzyme]-L-cysteine + [acceptor protein]-L-lysine = [E2 ubiquitin-conjugating enzyme]-L-cysteine + N(6)-ubiquitinyl-[acceptor protein]-L-lysine.</text>
        <dbReference type="EC" id="2.3.2.27"/>
    </reaction>
</comment>
<evidence type="ECO:0000256" key="2">
    <source>
        <dbReference type="ARBA" id="ARBA00012483"/>
    </source>
</evidence>
<evidence type="ECO:0000256" key="4">
    <source>
        <dbReference type="ARBA" id="ARBA00022737"/>
    </source>
</evidence>
<dbReference type="Proteomes" id="UP001154860">
    <property type="component" value="Unassembled WGS sequence"/>
</dbReference>
<dbReference type="GO" id="GO:0005576">
    <property type="term" value="C:extracellular region"/>
    <property type="evidence" value="ECO:0007669"/>
    <property type="project" value="UniProtKB-UniRule"/>
</dbReference>
<evidence type="ECO:0000256" key="5">
    <source>
        <dbReference type="ARBA" id="ARBA00023026"/>
    </source>
</evidence>
<dbReference type="InterPro" id="IPR029487">
    <property type="entry name" value="NEL_dom"/>
</dbReference>
<keyword evidence="6" id="KW-0833">Ubl conjugation pathway</keyword>
<dbReference type="EMBL" id="JAFHKJ010000047">
    <property type="protein sequence ID" value="MBN2976573.1"/>
    <property type="molecule type" value="Genomic_DNA"/>
</dbReference>
<dbReference type="GO" id="GO:0016567">
    <property type="term" value="P:protein ubiquitination"/>
    <property type="evidence" value="ECO:0007669"/>
    <property type="project" value="InterPro"/>
</dbReference>
<dbReference type="InterPro" id="IPR001611">
    <property type="entry name" value="Leu-rich_rpt"/>
</dbReference>
<evidence type="ECO:0000313" key="9">
    <source>
        <dbReference type="Proteomes" id="UP001154860"/>
    </source>
</evidence>
<comment type="caution">
    <text evidence="8">The sequence shown here is derived from an EMBL/GenBank/DDBJ whole genome shotgun (WGS) entry which is preliminary data.</text>
</comment>
<dbReference type="SMART" id="SM00369">
    <property type="entry name" value="LRR_TYP"/>
    <property type="match status" value="4"/>
</dbReference>
<evidence type="ECO:0000256" key="3">
    <source>
        <dbReference type="ARBA" id="ARBA00022614"/>
    </source>
</evidence>
<dbReference type="Pfam" id="PF14496">
    <property type="entry name" value="NEL"/>
    <property type="match status" value="1"/>
</dbReference>
<dbReference type="InterPro" id="IPR003591">
    <property type="entry name" value="Leu-rich_rpt_typical-subtyp"/>
</dbReference>
<reference evidence="8 9" key="2">
    <citation type="journal article" date="2023" name="Plant Pathol.">
        <title>Dismantling and reorganizing Pseudomonas marginalis sensu#lato.</title>
        <authorList>
            <person name="Sawada H."/>
            <person name="Fujikawa T."/>
            <person name="Satou M."/>
        </authorList>
    </citation>
    <scope>NUCLEOTIDE SEQUENCE [LARGE SCALE GENOMIC DNA]</scope>
    <source>
        <strain evidence="8 9">MAFF 301381</strain>
    </source>
</reference>
<dbReference type="PANTHER" id="PTHR45617">
    <property type="entry name" value="LEUCINE RICH REPEAT FAMILY PROTEIN"/>
    <property type="match status" value="1"/>
</dbReference>
<keyword evidence="3" id="KW-0433">Leucine-rich repeat</keyword>
<keyword evidence="9" id="KW-1185">Reference proteome</keyword>
<keyword evidence="4" id="KW-0677">Repeat</keyword>
<dbReference type="InterPro" id="IPR046673">
    <property type="entry name" value="ToxA_N"/>
</dbReference>
<feature type="domain" description="NEL" evidence="7">
    <location>
        <begin position="1307"/>
        <end position="1512"/>
    </location>
</feature>
<dbReference type="GO" id="GO:0061630">
    <property type="term" value="F:ubiquitin protein ligase activity"/>
    <property type="evidence" value="ECO:0007669"/>
    <property type="project" value="UniProtKB-EC"/>
</dbReference>
<protein>
    <recommendedName>
        <fullName evidence="2">RING-type E3 ubiquitin transferase</fullName>
        <ecNumber evidence="2">2.3.2.27</ecNumber>
    </recommendedName>
</protein>
<comment type="caution">
    <text evidence="6">Lacks conserved residue(s) required for the propagation of feature annotation.</text>
</comment>
<dbReference type="Gene3D" id="3.80.10.10">
    <property type="entry name" value="Ribonuclease Inhibitor"/>
    <property type="match status" value="1"/>
</dbReference>
<comment type="similarity">
    <text evidence="6">Belongs to the LRR-containing bacterial E3 ligase family.</text>
</comment>
<keyword evidence="6" id="KW-0964">Secreted</keyword>
<dbReference type="PANTHER" id="PTHR45617:SF169">
    <property type="entry name" value="LRRCT DOMAIN-CONTAINING PROTEIN"/>
    <property type="match status" value="1"/>
</dbReference>
<dbReference type="PROSITE" id="PS52053">
    <property type="entry name" value="NEL"/>
    <property type="match status" value="1"/>
</dbReference>
<proteinExistence type="inferred from homology"/>
<organism evidence="8 9">
    <name type="scientific">Pseudomonas lactucae</name>
    <dbReference type="NCBI Taxonomy" id="2813360"/>
    <lineage>
        <taxon>Bacteria</taxon>
        <taxon>Pseudomonadati</taxon>
        <taxon>Pseudomonadota</taxon>
        <taxon>Gammaproteobacteria</taxon>
        <taxon>Pseudomonadales</taxon>
        <taxon>Pseudomonadaceae</taxon>
        <taxon>Pseudomonas</taxon>
    </lineage>
</organism>
<dbReference type="EC" id="2.3.2.27" evidence="2"/>
<dbReference type="Pfam" id="PF20178">
    <property type="entry name" value="ToxA_N"/>
    <property type="match status" value="1"/>
</dbReference>